<reference evidence="2" key="2">
    <citation type="journal article" date="2023" name="Proc. Natl. Acad. Sci. U.S.A.">
        <title>A global phylogenomic analysis of the shiitake genus Lentinula.</title>
        <authorList>
            <person name="Sierra-Patev S."/>
            <person name="Min B."/>
            <person name="Naranjo-Ortiz M."/>
            <person name="Looney B."/>
            <person name="Konkel Z."/>
            <person name="Slot J.C."/>
            <person name="Sakamoto Y."/>
            <person name="Steenwyk J.L."/>
            <person name="Rokas A."/>
            <person name="Carro J."/>
            <person name="Camarero S."/>
            <person name="Ferreira P."/>
            <person name="Molpeceres G."/>
            <person name="Ruiz-Duenas F.J."/>
            <person name="Serrano A."/>
            <person name="Henrissat B."/>
            <person name="Drula E."/>
            <person name="Hughes K.W."/>
            <person name="Mata J.L."/>
            <person name="Ishikawa N.K."/>
            <person name="Vargas-Isla R."/>
            <person name="Ushijima S."/>
            <person name="Smith C.A."/>
            <person name="Donoghue J."/>
            <person name="Ahrendt S."/>
            <person name="Andreopoulos W."/>
            <person name="He G."/>
            <person name="LaButti K."/>
            <person name="Lipzen A."/>
            <person name="Ng V."/>
            <person name="Riley R."/>
            <person name="Sandor L."/>
            <person name="Barry K."/>
            <person name="Martinez A.T."/>
            <person name="Xiao Y."/>
            <person name="Gibbons J.G."/>
            <person name="Terashima K."/>
            <person name="Grigoriev I.V."/>
            <person name="Hibbett D."/>
        </authorList>
    </citation>
    <scope>NUCLEOTIDE SEQUENCE</scope>
    <source>
        <strain evidence="2">Sp2 HRB7682 ss15</strain>
    </source>
</reference>
<organism evidence="2 3">
    <name type="scientific">Lentinula lateritia</name>
    <dbReference type="NCBI Taxonomy" id="40482"/>
    <lineage>
        <taxon>Eukaryota</taxon>
        <taxon>Fungi</taxon>
        <taxon>Dikarya</taxon>
        <taxon>Basidiomycota</taxon>
        <taxon>Agaricomycotina</taxon>
        <taxon>Agaricomycetes</taxon>
        <taxon>Agaricomycetidae</taxon>
        <taxon>Agaricales</taxon>
        <taxon>Marasmiineae</taxon>
        <taxon>Omphalotaceae</taxon>
        <taxon>Lentinula</taxon>
    </lineage>
</organism>
<proteinExistence type="predicted"/>
<evidence type="ECO:0000313" key="2">
    <source>
        <dbReference type="EMBL" id="KAJ4496339.1"/>
    </source>
</evidence>
<sequence length="112" mass="12584">MLPTSSLFTDSLSTHFKEPASHLTFATTQALDKDKLNDLPTAEAKIFLPPGTELPGEEWSIFTETYLRDCISYETEALSIRGPQPPFEYDPLKLDNEVSEEGEERNARNGFS</sequence>
<dbReference type="AlphaFoldDB" id="A0A9W9B2F2"/>
<gene>
    <name evidence="2" type="ORF">C8J55DRAFT_554076</name>
</gene>
<evidence type="ECO:0000313" key="3">
    <source>
        <dbReference type="Proteomes" id="UP001150238"/>
    </source>
</evidence>
<protein>
    <submittedName>
        <fullName evidence="2">Uncharacterized protein</fullName>
    </submittedName>
</protein>
<name>A0A9W9B2F2_9AGAR</name>
<evidence type="ECO:0000256" key="1">
    <source>
        <dbReference type="SAM" id="MobiDB-lite"/>
    </source>
</evidence>
<dbReference type="EMBL" id="JANVFS010000001">
    <property type="protein sequence ID" value="KAJ4496339.1"/>
    <property type="molecule type" value="Genomic_DNA"/>
</dbReference>
<dbReference type="Proteomes" id="UP001150238">
    <property type="component" value="Unassembled WGS sequence"/>
</dbReference>
<feature type="region of interest" description="Disordered" evidence="1">
    <location>
        <begin position="82"/>
        <end position="112"/>
    </location>
</feature>
<comment type="caution">
    <text evidence="2">The sequence shown here is derived from an EMBL/GenBank/DDBJ whole genome shotgun (WGS) entry which is preliminary data.</text>
</comment>
<reference evidence="2" key="1">
    <citation type="submission" date="2022-08" db="EMBL/GenBank/DDBJ databases">
        <authorList>
            <consortium name="DOE Joint Genome Institute"/>
            <person name="Min B."/>
            <person name="Riley R."/>
            <person name="Sierra-Patev S."/>
            <person name="Naranjo-Ortiz M."/>
            <person name="Looney B."/>
            <person name="Konkel Z."/>
            <person name="Slot J.C."/>
            <person name="Sakamoto Y."/>
            <person name="Steenwyk J.L."/>
            <person name="Rokas A."/>
            <person name="Carro J."/>
            <person name="Camarero S."/>
            <person name="Ferreira P."/>
            <person name="Molpeceres G."/>
            <person name="Ruiz-Duenas F.J."/>
            <person name="Serrano A."/>
            <person name="Henrissat B."/>
            <person name="Drula E."/>
            <person name="Hughes K.W."/>
            <person name="Mata J.L."/>
            <person name="Ishikawa N.K."/>
            <person name="Vargas-Isla R."/>
            <person name="Ushijima S."/>
            <person name="Smith C.A."/>
            <person name="Ahrendt S."/>
            <person name="Andreopoulos W."/>
            <person name="He G."/>
            <person name="Labutti K."/>
            <person name="Lipzen A."/>
            <person name="Ng V."/>
            <person name="Sandor L."/>
            <person name="Barry K."/>
            <person name="Martinez A.T."/>
            <person name="Xiao Y."/>
            <person name="Gibbons J.G."/>
            <person name="Terashima K."/>
            <person name="Hibbett D.S."/>
            <person name="Grigoriev I.V."/>
        </authorList>
    </citation>
    <scope>NUCLEOTIDE SEQUENCE</scope>
    <source>
        <strain evidence="2">Sp2 HRB7682 ss15</strain>
    </source>
</reference>
<accession>A0A9W9B2F2</accession>